<comment type="caution">
    <text evidence="2">The sequence shown here is derived from an EMBL/GenBank/DDBJ whole genome shotgun (WGS) entry which is preliminary data.</text>
</comment>
<evidence type="ECO:0000313" key="2">
    <source>
        <dbReference type="EMBL" id="KAK4872016.1"/>
    </source>
</evidence>
<evidence type="ECO:0000313" key="3">
    <source>
        <dbReference type="Proteomes" id="UP001353858"/>
    </source>
</evidence>
<keyword evidence="3" id="KW-1185">Reference proteome</keyword>
<feature type="region of interest" description="Disordered" evidence="1">
    <location>
        <begin position="207"/>
        <end position="228"/>
    </location>
</feature>
<organism evidence="2 3">
    <name type="scientific">Aquatica leii</name>
    <dbReference type="NCBI Taxonomy" id="1421715"/>
    <lineage>
        <taxon>Eukaryota</taxon>
        <taxon>Metazoa</taxon>
        <taxon>Ecdysozoa</taxon>
        <taxon>Arthropoda</taxon>
        <taxon>Hexapoda</taxon>
        <taxon>Insecta</taxon>
        <taxon>Pterygota</taxon>
        <taxon>Neoptera</taxon>
        <taxon>Endopterygota</taxon>
        <taxon>Coleoptera</taxon>
        <taxon>Polyphaga</taxon>
        <taxon>Elateriformia</taxon>
        <taxon>Elateroidea</taxon>
        <taxon>Lampyridae</taxon>
        <taxon>Luciolinae</taxon>
        <taxon>Aquatica</taxon>
    </lineage>
</organism>
<feature type="region of interest" description="Disordered" evidence="1">
    <location>
        <begin position="838"/>
        <end position="894"/>
    </location>
</feature>
<proteinExistence type="predicted"/>
<evidence type="ECO:0000256" key="1">
    <source>
        <dbReference type="SAM" id="MobiDB-lite"/>
    </source>
</evidence>
<accession>A0AAN7P1C2</accession>
<feature type="compositionally biased region" description="Polar residues" evidence="1">
    <location>
        <begin position="839"/>
        <end position="882"/>
    </location>
</feature>
<dbReference type="AlphaFoldDB" id="A0AAN7P1C2"/>
<protein>
    <submittedName>
        <fullName evidence="2">Uncharacterized protein</fullName>
    </submittedName>
</protein>
<name>A0AAN7P1C2_9COLE</name>
<dbReference type="Proteomes" id="UP001353858">
    <property type="component" value="Unassembled WGS sequence"/>
</dbReference>
<sequence>MSDEDLIIIKKGDFNVSLVLKCGVCGVGAKSLTLVAPGEYDSVEFRICMLDEVLKLNDYFFMCYDCLSLVLRCTTSLGIMHYTRSLSEFKPVRECFLCGTAKATHEFRRRHDIASLMVLQRMNQQYNFRTELVHKICYTCDELYKDLAALYNIVRVNPKYRGDMIASEPKERLGDEKKYEDSTKQMLAKLRFSPKDKNRSKFFPLKKKKRGSKDLNSTTCNNKNRKKQLNRTVATPLPNATTIKRKLLHPSFTETVPNQNKTANFVSKDNCSKQVHTYFVNDKNKCGYESEAESIPEELEPNVDIPVEIKSTGKLSTINKEAAKLATAQPTENQLSYTHETTTKKQKKLTNMLEIIQKNSIPRPEAPKLNESININIKKGKSRIPITNKGNEAKRMLPLETSLETTKKNSEYVKNIATSNSDEKQKNIKHVSEEFSSIAKNNTDIKGEDNSLKIVDNKTSNVRNKFEELKSDNKMLPYILKPNTPVLLKDIPNEPRKKKYKPKKLIKSENNLDKKKTHLSSLLLDNADDKECNAEMVAEKLAPHIKFIAKLFTERVSSCGNVIDKRDVATELLENFVRQINVNAGSPQNAPQETGFNSSHMSLKVKNLMDQLRPQFKTISSVVSRYNYNSTRAKQDSKRQVLQQQASLDLPPENEYISEKLESKKSITKIENVKAEMPIAQSQAENSRNTLLDLLQTFQSKNANNVQASLDLPPENEYISEKLEPKKSITKIENVKAEMPIAQSQAEKSRNTLLDLEDLELRSKSYSIEKKKVQYQHDKKEEEGVRPGTACIKTYHDRNTAQNSYLSSRQALSKTKQANLDTVRKLLADISALKKQTEKQNNLQQFKKNPDSSTTRFTSSNIPITSQQQKSLRSSNRPQSRTSRNDTMYHEPKPLMNRGDEILEELEDESDLVMKKLPVNCNNQENDDEVESASIACGIDNYPLKLKTTESKNTYKKCSQNDRQYSNTNTGLKNKGDIASNTCMHFPTKQKTVKEIYGTPLTASKGKKKNSWVPSAKERPFNFPSRESLMTDAKVVSYLNKIPYSSNKIIIPTESIKDPSNQELVPRRDLSARLKYSDSDVTSYPNKSCSSIADCSTVRTFTTSDTSRKSVLPKQAYSSKIRDLAKIYNVDINKLRPTTAVPSGMRRRNQKNGQF</sequence>
<gene>
    <name evidence="2" type="ORF">RN001_016140</name>
</gene>
<feature type="compositionally biased region" description="Basic and acidic residues" evidence="1">
    <location>
        <begin position="883"/>
        <end position="894"/>
    </location>
</feature>
<reference evidence="3" key="1">
    <citation type="submission" date="2023-01" db="EMBL/GenBank/DDBJ databases">
        <title>Key to firefly adult light organ development and bioluminescence: homeobox transcription factors regulate luciferase expression and transportation to peroxisome.</title>
        <authorList>
            <person name="Fu X."/>
        </authorList>
    </citation>
    <scope>NUCLEOTIDE SEQUENCE [LARGE SCALE GENOMIC DNA]</scope>
</reference>
<dbReference type="EMBL" id="JARPUR010000008">
    <property type="protein sequence ID" value="KAK4872016.1"/>
    <property type="molecule type" value="Genomic_DNA"/>
</dbReference>